<reference evidence="2" key="1">
    <citation type="submission" date="2016-10" db="EMBL/GenBank/DDBJ databases">
        <authorList>
            <person name="de Groot N.N."/>
        </authorList>
    </citation>
    <scope>NUCLEOTIDE SEQUENCE</scope>
</reference>
<dbReference type="Gene3D" id="1.20.120.1370">
    <property type="entry name" value="Regulator of RNA polymerase sigma(70) subunit, domain 4"/>
    <property type="match status" value="1"/>
</dbReference>
<protein>
    <recommendedName>
        <fullName evidence="1">Hemerythrin-like domain-containing protein</fullName>
    </recommendedName>
</protein>
<proteinExistence type="predicted"/>
<dbReference type="Pfam" id="PF01814">
    <property type="entry name" value="Hemerythrin"/>
    <property type="match status" value="1"/>
</dbReference>
<gene>
    <name evidence="2" type="ORF">MNB_SV-9-987</name>
</gene>
<feature type="domain" description="Hemerythrin-like" evidence="1">
    <location>
        <begin position="14"/>
        <end position="139"/>
    </location>
</feature>
<name>A0A1W1BL71_9ZZZZ</name>
<evidence type="ECO:0000313" key="2">
    <source>
        <dbReference type="EMBL" id="SFV54221.1"/>
    </source>
</evidence>
<accession>A0A1W1BL71</accession>
<dbReference type="InterPro" id="IPR012312">
    <property type="entry name" value="Hemerythrin-like"/>
</dbReference>
<dbReference type="InterPro" id="IPR038309">
    <property type="entry name" value="Rsd/AlgQ_sf"/>
</dbReference>
<dbReference type="EMBL" id="FPHG01000022">
    <property type="protein sequence ID" value="SFV54221.1"/>
    <property type="molecule type" value="Genomic_DNA"/>
</dbReference>
<dbReference type="AlphaFoldDB" id="A0A1W1BL71"/>
<organism evidence="2">
    <name type="scientific">hydrothermal vent metagenome</name>
    <dbReference type="NCBI Taxonomy" id="652676"/>
    <lineage>
        <taxon>unclassified sequences</taxon>
        <taxon>metagenomes</taxon>
        <taxon>ecological metagenomes</taxon>
    </lineage>
</organism>
<evidence type="ECO:0000259" key="1">
    <source>
        <dbReference type="Pfam" id="PF01814"/>
    </source>
</evidence>
<sequence>MLSSLFLSKNEKLVKKWKLEHQEIGNLAGKIIESYENNNLEDTKKYLNSLKDLVVEHLMQEDLTFHNLLKHSTINIDTIEHIQDFRETFKGTKTALMNFIAKYASADTELDDKFLIAFKGLVRLVVERINYEESNLYDILAKEK</sequence>